<proteinExistence type="predicted"/>
<feature type="region of interest" description="Disordered" evidence="1">
    <location>
        <begin position="1"/>
        <end position="59"/>
    </location>
</feature>
<feature type="region of interest" description="Disordered" evidence="1">
    <location>
        <begin position="313"/>
        <end position="346"/>
    </location>
</feature>
<feature type="compositionally biased region" description="Pro residues" evidence="1">
    <location>
        <begin position="1"/>
        <end position="11"/>
    </location>
</feature>
<evidence type="ECO:0000256" key="1">
    <source>
        <dbReference type="SAM" id="MobiDB-lite"/>
    </source>
</evidence>
<keyword evidence="3" id="KW-1185">Reference proteome</keyword>
<reference evidence="2 3" key="1">
    <citation type="journal article" date="2024" name="G3 (Bethesda)">
        <title>Genome assembly of Hibiscus sabdariffa L. provides insights into metabolisms of medicinal natural products.</title>
        <authorList>
            <person name="Kim T."/>
        </authorList>
    </citation>
    <scope>NUCLEOTIDE SEQUENCE [LARGE SCALE GENOMIC DNA]</scope>
    <source>
        <strain evidence="2">TK-2024</strain>
        <tissue evidence="2">Old leaves</tissue>
    </source>
</reference>
<dbReference type="EMBL" id="JBBPBM010000008">
    <property type="protein sequence ID" value="KAK8572710.1"/>
    <property type="molecule type" value="Genomic_DNA"/>
</dbReference>
<evidence type="ECO:0000313" key="3">
    <source>
        <dbReference type="Proteomes" id="UP001472677"/>
    </source>
</evidence>
<dbReference type="Proteomes" id="UP001472677">
    <property type="component" value="Unassembled WGS sequence"/>
</dbReference>
<sequence>MHDTPFLPPPLTADQFVGPGGRPPDVLPEVVIPQSSERPSLLIHEEDSQSFKRPKERTPTLADMQAAGSLNSVNGMREGADMDMDVSHANPCGFAGQKVIENTSEGLVKGKESYAIMAAKNSRVLGESNISCGFSDDDVVVLEDDYQQNNMGTTQATPLKPTDNELHGPWVTVDSQHCRNSSIRSNGGGPVKESRSKVVVGSRFASLLTEDAVDDREGISTGDISTTPTAPEPLRTGISSPVKTTSQLKTAKNVAYLQSNPTKKSNKASRHPEQSKTISVSVDADVIVVAQDIVGKSDNHIVVTLLEKKYENHEPSGGKVVKARNQASRGPLVGARKGFPVKKPSDVKSRPQLVLFDWMLNFSRQLDVPPSSSGQAEVGAT</sequence>
<name>A0ABR2F6R8_9ROSI</name>
<accession>A0ABR2F6R8</accession>
<evidence type="ECO:0000313" key="2">
    <source>
        <dbReference type="EMBL" id="KAK8572710.1"/>
    </source>
</evidence>
<protein>
    <submittedName>
        <fullName evidence="2">Uncharacterized protein</fullName>
    </submittedName>
</protein>
<organism evidence="2 3">
    <name type="scientific">Hibiscus sabdariffa</name>
    <name type="common">roselle</name>
    <dbReference type="NCBI Taxonomy" id="183260"/>
    <lineage>
        <taxon>Eukaryota</taxon>
        <taxon>Viridiplantae</taxon>
        <taxon>Streptophyta</taxon>
        <taxon>Embryophyta</taxon>
        <taxon>Tracheophyta</taxon>
        <taxon>Spermatophyta</taxon>
        <taxon>Magnoliopsida</taxon>
        <taxon>eudicotyledons</taxon>
        <taxon>Gunneridae</taxon>
        <taxon>Pentapetalae</taxon>
        <taxon>rosids</taxon>
        <taxon>malvids</taxon>
        <taxon>Malvales</taxon>
        <taxon>Malvaceae</taxon>
        <taxon>Malvoideae</taxon>
        <taxon>Hibiscus</taxon>
    </lineage>
</organism>
<comment type="caution">
    <text evidence="2">The sequence shown here is derived from an EMBL/GenBank/DDBJ whole genome shotgun (WGS) entry which is preliminary data.</text>
</comment>
<feature type="compositionally biased region" description="Polar residues" evidence="1">
    <location>
        <begin position="237"/>
        <end position="263"/>
    </location>
</feature>
<feature type="region of interest" description="Disordered" evidence="1">
    <location>
        <begin position="216"/>
        <end position="277"/>
    </location>
</feature>
<gene>
    <name evidence="2" type="ORF">V6N12_028757</name>
</gene>